<evidence type="ECO:0000313" key="2">
    <source>
        <dbReference type="EMBL" id="CEL59249.1"/>
    </source>
</evidence>
<gene>
    <name evidence="2" type="ORF">RSOLAG1IB_03182</name>
</gene>
<proteinExistence type="predicted"/>
<keyword evidence="3" id="KW-1185">Reference proteome</keyword>
<dbReference type="EMBL" id="LN679103">
    <property type="protein sequence ID" value="CEL59249.1"/>
    <property type="molecule type" value="Genomic_DNA"/>
</dbReference>
<dbReference type="OrthoDB" id="10304681at2759"/>
<name>A0A0B7FQQ9_THACB</name>
<evidence type="ECO:0000313" key="3">
    <source>
        <dbReference type="Proteomes" id="UP000059188"/>
    </source>
</evidence>
<reference evidence="2 3" key="1">
    <citation type="submission" date="2014-11" db="EMBL/GenBank/DDBJ databases">
        <authorList>
            <person name="Wibberg Daniel"/>
        </authorList>
    </citation>
    <scope>NUCLEOTIDE SEQUENCE [LARGE SCALE GENOMIC DNA]</scope>
    <source>
        <strain evidence="2">Rhizoctonia solani AG1-IB 7/3/14</strain>
    </source>
</reference>
<dbReference type="AlphaFoldDB" id="A0A0B7FQQ9"/>
<sequence>MGRSRSKSFVRQIIEKALQPSTRAGKHSSEYTIPHLPKTIGYEYTSQNETGSHPTSSCHAPCRNRAGRLSIQTHATDPSRSEKFNLDQFIRKNESWTPPSPREIFARRLFREAQQTSNLQPRKSSSQLSGGYLVRRSLKGEYVV</sequence>
<dbReference type="Proteomes" id="UP000059188">
    <property type="component" value="Unassembled WGS sequence"/>
</dbReference>
<feature type="compositionally biased region" description="Polar residues" evidence="1">
    <location>
        <begin position="44"/>
        <end position="58"/>
    </location>
</feature>
<protein>
    <submittedName>
        <fullName evidence="2">Uncharacterized protein</fullName>
    </submittedName>
</protein>
<feature type="region of interest" description="Disordered" evidence="1">
    <location>
        <begin position="44"/>
        <end position="64"/>
    </location>
</feature>
<organism evidence="2 3">
    <name type="scientific">Thanatephorus cucumeris (strain AG1-IB / isolate 7/3/14)</name>
    <name type="common">Lettuce bottom rot fungus</name>
    <name type="synonym">Rhizoctonia solani</name>
    <dbReference type="NCBI Taxonomy" id="1108050"/>
    <lineage>
        <taxon>Eukaryota</taxon>
        <taxon>Fungi</taxon>
        <taxon>Dikarya</taxon>
        <taxon>Basidiomycota</taxon>
        <taxon>Agaricomycotina</taxon>
        <taxon>Agaricomycetes</taxon>
        <taxon>Cantharellales</taxon>
        <taxon>Ceratobasidiaceae</taxon>
        <taxon>Rhizoctonia</taxon>
        <taxon>Rhizoctonia solani AG-1</taxon>
    </lineage>
</organism>
<evidence type="ECO:0000256" key="1">
    <source>
        <dbReference type="SAM" id="MobiDB-lite"/>
    </source>
</evidence>
<accession>A0A0B7FQQ9</accession>